<dbReference type="InterPro" id="IPR045302">
    <property type="entry name" value="NHL2_NHL_rpt_dom"/>
</dbReference>
<dbReference type="Pfam" id="PF01436">
    <property type="entry name" value="NHL"/>
    <property type="match status" value="3"/>
</dbReference>
<evidence type="ECO:0000313" key="5">
    <source>
        <dbReference type="Proteomes" id="UP001151699"/>
    </source>
</evidence>
<sequence>MEEDTAEYDMIDLLAYECIRLNEALSSDNITNDEQNEILMNYLKRADLQHKPINEFKEDLDWFNVLEPLSKEFLSGKVVVLDFFTYCCINCIHMLPDLKKIEESYSVEDGLVVIGVHSAKFANEKDSANILSAVQRYNITHPVVNDHETSMWMELKLRCWPTIIILGPKANPIFVKMGEGNFQLLEKYVAAAMKFYKEQNQIKSHSLPLNPAADLITPNLSLKFPGKIACTKTNGNDAIPELYAISDTGNHRIIIITASGEVINKIGGKQAGYVDGDLSQAKFNSPQGVCFLNEKILFVADTENHAVRRIDLIEKSVTTIAGTGVQGFDFVGGKMGAEQEISSPWDVAVYKTRDMDMTFHLDGVTVAEKNVVIVAAAGTHQIWAVCIDDVIWWKFKKYTAGTVVVIAGNGKEENRNNSYPQNAAFAQPSGLSIGSNEMFIADSESSCIRKLSLVDGKVLAVVGGDRNPKNLFAYGDVDGQGIAAKLQHPLGVCFNSKDNSVYVADSYNHKIKRINVTTNHCETCNIVEESSKDVMVFSEPGGLCLNPTGDTLYVANTNNHSIELVDLHTMISNPLKISFNSQSSPERYENEQKVISRPVQTNTQGGEIKLSVTLNLSTGICFTSGAPQKWSANLPNERWSIKNGSGTNLEQQPLHLELSVSSRTETDSDHIKVLFQLNLCATDVCFPRRFVLEVPVVFNSNGVVSNDESILINISRESVQL</sequence>
<dbReference type="SUPFAM" id="SSF52833">
    <property type="entry name" value="Thioredoxin-like"/>
    <property type="match status" value="1"/>
</dbReference>
<dbReference type="InterPro" id="IPR001258">
    <property type="entry name" value="NHL_repeat"/>
</dbReference>
<dbReference type="PANTHER" id="PTHR46388">
    <property type="entry name" value="NHL REPEAT-CONTAINING PROTEIN 2"/>
    <property type="match status" value="1"/>
</dbReference>
<dbReference type="InterPro" id="IPR012336">
    <property type="entry name" value="Thioredoxin-like_fold"/>
</dbReference>
<comment type="caution">
    <text evidence="4">The sequence shown here is derived from an EMBL/GenBank/DDBJ whole genome shotgun (WGS) entry which is preliminary data.</text>
</comment>
<dbReference type="CDD" id="cd03012">
    <property type="entry name" value="TlpA_like_DipZ_like"/>
    <property type="match status" value="1"/>
</dbReference>
<dbReference type="Gene3D" id="3.40.30.10">
    <property type="entry name" value="Glutaredoxin"/>
    <property type="match status" value="1"/>
</dbReference>
<dbReference type="InterPro" id="IPR036249">
    <property type="entry name" value="Thioredoxin-like_sf"/>
</dbReference>
<dbReference type="AlphaFoldDB" id="A0A9Q0NBM6"/>
<proteinExistence type="predicted"/>
<dbReference type="PROSITE" id="PS51352">
    <property type="entry name" value="THIOREDOXIN_2"/>
    <property type="match status" value="1"/>
</dbReference>
<dbReference type="Pfam" id="PF13905">
    <property type="entry name" value="Thioredoxin_8"/>
    <property type="match status" value="1"/>
</dbReference>
<keyword evidence="5" id="KW-1185">Reference proteome</keyword>
<dbReference type="EMBL" id="WJQU01000001">
    <property type="protein sequence ID" value="KAJ6646671.1"/>
    <property type="molecule type" value="Genomic_DNA"/>
</dbReference>
<feature type="repeat" description="NHL" evidence="2">
    <location>
        <begin position="486"/>
        <end position="517"/>
    </location>
</feature>
<dbReference type="InterPro" id="IPR013766">
    <property type="entry name" value="Thioredoxin_domain"/>
</dbReference>
<evidence type="ECO:0000259" key="3">
    <source>
        <dbReference type="PROSITE" id="PS51352"/>
    </source>
</evidence>
<evidence type="ECO:0000256" key="2">
    <source>
        <dbReference type="PROSITE-ProRule" id="PRU00504"/>
    </source>
</evidence>
<dbReference type="OrthoDB" id="273823at2759"/>
<accession>A0A9Q0NBM6</accession>
<reference evidence="4" key="1">
    <citation type="submission" date="2022-07" db="EMBL/GenBank/DDBJ databases">
        <authorList>
            <person name="Trinca V."/>
            <person name="Uliana J.V.C."/>
            <person name="Torres T.T."/>
            <person name="Ward R.J."/>
            <person name="Monesi N."/>
        </authorList>
    </citation>
    <scope>NUCLEOTIDE SEQUENCE</scope>
    <source>
        <strain evidence="4">HSMRA1968</strain>
        <tissue evidence="4">Whole embryos</tissue>
    </source>
</reference>
<dbReference type="PROSITE" id="PS51125">
    <property type="entry name" value="NHL"/>
    <property type="match status" value="1"/>
</dbReference>
<dbReference type="PANTHER" id="PTHR46388:SF2">
    <property type="entry name" value="NHL REPEAT-CONTAINING PROTEIN 2"/>
    <property type="match status" value="1"/>
</dbReference>
<feature type="domain" description="Thioredoxin" evidence="3">
    <location>
        <begin position="19"/>
        <end position="194"/>
    </location>
</feature>
<gene>
    <name evidence="4" type="primary">Nhlrc2</name>
    <name evidence="4" type="ORF">Bhyg_01884</name>
</gene>
<dbReference type="SUPFAM" id="SSF101898">
    <property type="entry name" value="NHL repeat"/>
    <property type="match status" value="1"/>
</dbReference>
<evidence type="ECO:0000256" key="1">
    <source>
        <dbReference type="ARBA" id="ARBA00022737"/>
    </source>
</evidence>
<name>A0A9Q0NBM6_9DIPT</name>
<dbReference type="InterPro" id="IPR011042">
    <property type="entry name" value="6-blade_b-propeller_TolB-like"/>
</dbReference>
<dbReference type="Proteomes" id="UP001151699">
    <property type="component" value="Chromosome A"/>
</dbReference>
<protein>
    <submittedName>
        <fullName evidence="4">NHL repeat-containing protein 2</fullName>
    </submittedName>
</protein>
<dbReference type="CDD" id="cd14951">
    <property type="entry name" value="NHL-2_like"/>
    <property type="match status" value="1"/>
</dbReference>
<organism evidence="4 5">
    <name type="scientific">Pseudolycoriella hygida</name>
    <dbReference type="NCBI Taxonomy" id="35572"/>
    <lineage>
        <taxon>Eukaryota</taxon>
        <taxon>Metazoa</taxon>
        <taxon>Ecdysozoa</taxon>
        <taxon>Arthropoda</taxon>
        <taxon>Hexapoda</taxon>
        <taxon>Insecta</taxon>
        <taxon>Pterygota</taxon>
        <taxon>Neoptera</taxon>
        <taxon>Endopterygota</taxon>
        <taxon>Diptera</taxon>
        <taxon>Nematocera</taxon>
        <taxon>Sciaroidea</taxon>
        <taxon>Sciaridae</taxon>
        <taxon>Pseudolycoriella</taxon>
    </lineage>
</organism>
<evidence type="ECO:0000313" key="4">
    <source>
        <dbReference type="EMBL" id="KAJ6646671.1"/>
    </source>
</evidence>
<dbReference type="Gene3D" id="2.120.10.30">
    <property type="entry name" value="TolB, C-terminal domain"/>
    <property type="match status" value="2"/>
</dbReference>
<keyword evidence="1" id="KW-0677">Repeat</keyword>